<accession>A0A4U7BKW1</accession>
<protein>
    <recommendedName>
        <fullName evidence="3">Phage virion morphogenesis protein</fullName>
    </recommendedName>
</protein>
<comment type="caution">
    <text evidence="1">The sequence shown here is derived from an EMBL/GenBank/DDBJ whole genome shotgun (WGS) entry which is preliminary data.</text>
</comment>
<name>A0A4U7BKW1_9BACT</name>
<gene>
    <name evidence="1" type="ORF">CQA69_07285</name>
</gene>
<dbReference type="Pfam" id="PF05069">
    <property type="entry name" value="Phage_tail_S"/>
    <property type="match status" value="1"/>
</dbReference>
<dbReference type="AlphaFoldDB" id="A0A4U7BKW1"/>
<sequence length="159" mass="18383">MKSFTLKGLENLLKKCEDLEDEKKQIILREIFAEKLYKESKENLEKEQDSNAKKWAPLKQSTLNSRRAQKIMHTKKLFATGSMQSSLHNGVENDRAFVALNATYKGFAYASVHQFGSKKVVARPFLPIDKELNMNQRIANEMEAEVKDMLWALFKQSLK</sequence>
<dbReference type="InterPro" id="IPR006522">
    <property type="entry name" value="Phage_virion_morphogenesis"/>
</dbReference>
<evidence type="ECO:0008006" key="3">
    <source>
        <dbReference type="Google" id="ProtNLM"/>
    </source>
</evidence>
<dbReference type="EMBL" id="NXLZ01000013">
    <property type="protein sequence ID" value="TKX29496.1"/>
    <property type="molecule type" value="Genomic_DNA"/>
</dbReference>
<dbReference type="OrthoDB" id="1807756at2"/>
<dbReference type="Proteomes" id="UP000308838">
    <property type="component" value="Unassembled WGS sequence"/>
</dbReference>
<proteinExistence type="predicted"/>
<keyword evidence="2" id="KW-1185">Reference proteome</keyword>
<dbReference type="RefSeq" id="WP_137621120.1">
    <property type="nucleotide sequence ID" value="NZ_NXLZ01000013.1"/>
</dbReference>
<reference evidence="1 2" key="1">
    <citation type="submission" date="2018-05" db="EMBL/GenBank/DDBJ databases">
        <title>Novel Campyloabacter and Helicobacter Species and Strains.</title>
        <authorList>
            <person name="Mannion A.J."/>
            <person name="Shen Z."/>
            <person name="Fox J.G."/>
        </authorList>
    </citation>
    <scope>NUCLEOTIDE SEQUENCE [LARGE SCALE GENOMIC DNA]</scope>
    <source>
        <strain evidence="2">MIT17-664</strain>
    </source>
</reference>
<organism evidence="1 2">
    <name type="scientific">Campylobacter estrildidarum</name>
    <dbReference type="NCBI Taxonomy" id="2510189"/>
    <lineage>
        <taxon>Bacteria</taxon>
        <taxon>Pseudomonadati</taxon>
        <taxon>Campylobacterota</taxon>
        <taxon>Epsilonproteobacteria</taxon>
        <taxon>Campylobacterales</taxon>
        <taxon>Campylobacteraceae</taxon>
        <taxon>Campylobacter</taxon>
    </lineage>
</organism>
<evidence type="ECO:0000313" key="2">
    <source>
        <dbReference type="Proteomes" id="UP000308838"/>
    </source>
</evidence>
<evidence type="ECO:0000313" key="1">
    <source>
        <dbReference type="EMBL" id="TKX29496.1"/>
    </source>
</evidence>